<evidence type="ECO:0000256" key="2">
    <source>
        <dbReference type="ARBA" id="ARBA00023125"/>
    </source>
</evidence>
<gene>
    <name evidence="8" type="ORF">PLBR_LOCUS4319</name>
</gene>
<dbReference type="SMART" id="SM00717">
    <property type="entry name" value="SANT"/>
    <property type="match status" value="5"/>
</dbReference>
<dbReference type="GO" id="GO:0001006">
    <property type="term" value="F:RNA polymerase III type 3 promoter sequence-specific DNA binding"/>
    <property type="evidence" value="ECO:0007669"/>
    <property type="project" value="TreeGrafter"/>
</dbReference>
<dbReference type="InterPro" id="IPR009057">
    <property type="entry name" value="Homeodomain-like_sf"/>
</dbReference>
<feature type="domain" description="HTH myb-type" evidence="7">
    <location>
        <begin position="364"/>
        <end position="411"/>
    </location>
</feature>
<evidence type="ECO:0000256" key="4">
    <source>
        <dbReference type="ARBA" id="ARBA00023242"/>
    </source>
</evidence>
<feature type="domain" description="Myb-like" evidence="6">
    <location>
        <begin position="356"/>
        <end position="407"/>
    </location>
</feature>
<keyword evidence="4" id="KW-0539">Nucleus</keyword>
<evidence type="ECO:0000259" key="6">
    <source>
        <dbReference type="PROSITE" id="PS50090"/>
    </source>
</evidence>
<dbReference type="SUPFAM" id="SSF46689">
    <property type="entry name" value="Homeodomain-like"/>
    <property type="match status" value="3"/>
</dbReference>
<dbReference type="Proteomes" id="UP000290189">
    <property type="component" value="Unassembled WGS sequence"/>
</dbReference>
<reference evidence="8 9" key="1">
    <citation type="submission" date="2018-03" db="EMBL/GenBank/DDBJ databases">
        <authorList>
            <person name="Fogelqvist J."/>
        </authorList>
    </citation>
    <scope>NUCLEOTIDE SEQUENCE [LARGE SCALE GENOMIC DNA]</scope>
</reference>
<sequence>MASTSDGVRDVLRANLACQAVVRRQVDAVGERLRWVAAMQAQVSAAAASGRRPAPPVPPAALTNQAVMQSDPFQDDDQGRVEQPPVEARRKFERIMELVPLHVESRPWTSEERTRLKHGVAHQNRVLLTRAILRDGQQMSPQEVRERLHAVRQMSLEQLLANTANVDWNAIALSHVREHNAAECRLQWICNDDPRINRSEQWDEIELDALVRLAEDKYHGRHWVRVARDLGTHRTAMQCFQRYRAMQVGKRPDRSEFWTADEDERLKRYVAEFGDSYWPHVALFLAGRTAGQCGARYQSTVEQSIRSGKWNDDEDRRLQMAVQAYGTKWARIAQHIDGRTGQKCRERYHNVFEPVAAKTRGTMFTASEDEQLIAAVDRFGLGNWSKIVAHLGKRTDSQYRRRYARIEAKRAKQAKAEPVAKPDEAVPNVQGGGSIPEEAVRAFASQLVNDDEVQHGRARAPKTTARRPGDGDHDGSDPGCAPARGKRARTSSAGGARRSRRIQQVAQRQS</sequence>
<dbReference type="AlphaFoldDB" id="A0A3P3YAB9"/>
<feature type="region of interest" description="Disordered" evidence="5">
    <location>
        <begin position="447"/>
        <end position="510"/>
    </location>
</feature>
<evidence type="ECO:0000313" key="8">
    <source>
        <dbReference type="EMBL" id="SPQ97104.1"/>
    </source>
</evidence>
<keyword evidence="8" id="KW-0496">Mitochondrion</keyword>
<dbReference type="PROSITE" id="PS50090">
    <property type="entry name" value="MYB_LIKE"/>
    <property type="match status" value="4"/>
</dbReference>
<dbReference type="GO" id="GO:0000978">
    <property type="term" value="F:RNA polymerase II cis-regulatory region sequence-specific DNA binding"/>
    <property type="evidence" value="ECO:0007669"/>
    <property type="project" value="TreeGrafter"/>
</dbReference>
<proteinExistence type="predicted"/>
<dbReference type="InterPro" id="IPR001005">
    <property type="entry name" value="SANT/Myb"/>
</dbReference>
<evidence type="ECO:0000259" key="7">
    <source>
        <dbReference type="PROSITE" id="PS51294"/>
    </source>
</evidence>
<dbReference type="Pfam" id="PF00249">
    <property type="entry name" value="Myb_DNA-binding"/>
    <property type="match status" value="3"/>
</dbReference>
<keyword evidence="1" id="KW-0805">Transcription regulation</keyword>
<dbReference type="PANTHER" id="PTHR46621:SF1">
    <property type="entry name" value="SNRNA-ACTIVATING PROTEIN COMPLEX SUBUNIT 4"/>
    <property type="match status" value="1"/>
</dbReference>
<evidence type="ECO:0000256" key="3">
    <source>
        <dbReference type="ARBA" id="ARBA00023163"/>
    </source>
</evidence>
<dbReference type="GO" id="GO:0042795">
    <property type="term" value="P:snRNA transcription by RNA polymerase II"/>
    <property type="evidence" value="ECO:0007669"/>
    <property type="project" value="TreeGrafter"/>
</dbReference>
<feature type="domain" description="Myb-like" evidence="6">
    <location>
        <begin position="302"/>
        <end position="352"/>
    </location>
</feature>
<feature type="compositionally biased region" description="Basic and acidic residues" evidence="5">
    <location>
        <begin position="467"/>
        <end position="476"/>
    </location>
</feature>
<feature type="region of interest" description="Disordered" evidence="5">
    <location>
        <begin position="410"/>
        <end position="433"/>
    </location>
</feature>
<dbReference type="GO" id="GO:0042796">
    <property type="term" value="P:snRNA transcription by RNA polymerase III"/>
    <property type="evidence" value="ECO:0007669"/>
    <property type="project" value="TreeGrafter"/>
</dbReference>
<keyword evidence="2" id="KW-0238">DNA-binding</keyword>
<feature type="domain" description="Myb-like" evidence="6">
    <location>
        <begin position="202"/>
        <end position="247"/>
    </location>
</feature>
<feature type="domain" description="HTH myb-type" evidence="7">
    <location>
        <begin position="258"/>
        <end position="301"/>
    </location>
</feature>
<organism evidence="8 9">
    <name type="scientific">Plasmodiophora brassicae</name>
    <name type="common">Clubroot disease agent</name>
    <dbReference type="NCBI Taxonomy" id="37360"/>
    <lineage>
        <taxon>Eukaryota</taxon>
        <taxon>Sar</taxon>
        <taxon>Rhizaria</taxon>
        <taxon>Endomyxa</taxon>
        <taxon>Phytomyxea</taxon>
        <taxon>Plasmodiophorida</taxon>
        <taxon>Plasmodiophoridae</taxon>
        <taxon>Plasmodiophora</taxon>
    </lineage>
</organism>
<evidence type="ECO:0000256" key="5">
    <source>
        <dbReference type="SAM" id="MobiDB-lite"/>
    </source>
</evidence>
<dbReference type="GO" id="GO:0019185">
    <property type="term" value="C:snRNA-activating protein complex"/>
    <property type="evidence" value="ECO:0007669"/>
    <property type="project" value="TreeGrafter"/>
</dbReference>
<protein>
    <submittedName>
        <fullName evidence="8">Uncharacterized protein</fullName>
    </submittedName>
</protein>
<feature type="domain" description="HTH myb-type" evidence="7">
    <location>
        <begin position="302"/>
        <end position="356"/>
    </location>
</feature>
<dbReference type="EMBL" id="OVEO01000007">
    <property type="protein sequence ID" value="SPQ97104.1"/>
    <property type="molecule type" value="Genomic_DNA"/>
</dbReference>
<keyword evidence="3" id="KW-0804">Transcription</keyword>
<feature type="compositionally biased region" description="Basic and acidic residues" evidence="5">
    <location>
        <begin position="410"/>
        <end position="424"/>
    </location>
</feature>
<geneLocation type="mitochondrion" evidence="8"/>
<dbReference type="PANTHER" id="PTHR46621">
    <property type="entry name" value="SNRNA-ACTIVATING PROTEIN COMPLEX SUBUNIT 4"/>
    <property type="match status" value="1"/>
</dbReference>
<name>A0A3P3YAB9_PLABS</name>
<feature type="domain" description="Myb-like" evidence="6">
    <location>
        <begin position="258"/>
        <end position="301"/>
    </location>
</feature>
<evidence type="ECO:0000313" key="9">
    <source>
        <dbReference type="Proteomes" id="UP000290189"/>
    </source>
</evidence>
<accession>A0A3P3YAB9</accession>
<evidence type="ECO:0000256" key="1">
    <source>
        <dbReference type="ARBA" id="ARBA00023015"/>
    </source>
</evidence>
<dbReference type="CDD" id="cd00167">
    <property type="entry name" value="SANT"/>
    <property type="match status" value="4"/>
</dbReference>
<dbReference type="InterPro" id="IPR051575">
    <property type="entry name" value="Myb-like_DNA-bd"/>
</dbReference>
<dbReference type="PROSITE" id="PS51294">
    <property type="entry name" value="HTH_MYB"/>
    <property type="match status" value="3"/>
</dbReference>
<dbReference type="InterPro" id="IPR017930">
    <property type="entry name" value="Myb_dom"/>
</dbReference>
<dbReference type="Gene3D" id="1.10.10.60">
    <property type="entry name" value="Homeodomain-like"/>
    <property type="match status" value="5"/>
</dbReference>